<feature type="non-terminal residue" evidence="4">
    <location>
        <position position="477"/>
    </location>
</feature>
<dbReference type="OrthoDB" id="1488789at2"/>
<dbReference type="InterPro" id="IPR000601">
    <property type="entry name" value="PKD_dom"/>
</dbReference>
<gene>
    <name evidence="4" type="ORF">D0X99_00005</name>
</gene>
<evidence type="ECO:0000259" key="3">
    <source>
        <dbReference type="PROSITE" id="PS50202"/>
    </source>
</evidence>
<dbReference type="InterPro" id="IPR022409">
    <property type="entry name" value="PKD/Chitinase_dom"/>
</dbReference>
<dbReference type="AlphaFoldDB" id="A0A418PVH6"/>
<keyword evidence="1" id="KW-0472">Membrane</keyword>
<dbReference type="InterPro" id="IPR013783">
    <property type="entry name" value="Ig-like_fold"/>
</dbReference>
<keyword evidence="5" id="KW-1185">Reference proteome</keyword>
<dbReference type="SMART" id="SM00089">
    <property type="entry name" value="PKD"/>
    <property type="match status" value="1"/>
</dbReference>
<keyword evidence="1" id="KW-1133">Transmembrane helix</keyword>
<evidence type="ECO:0000259" key="2">
    <source>
        <dbReference type="PROSITE" id="PS50093"/>
    </source>
</evidence>
<evidence type="ECO:0000313" key="5">
    <source>
        <dbReference type="Proteomes" id="UP000283522"/>
    </source>
</evidence>
<proteinExistence type="predicted"/>
<dbReference type="InterPro" id="IPR000535">
    <property type="entry name" value="MSP_dom"/>
</dbReference>
<dbReference type="CDD" id="cd00146">
    <property type="entry name" value="PKD"/>
    <property type="match status" value="1"/>
</dbReference>
<feature type="transmembrane region" description="Helical" evidence="1">
    <location>
        <begin position="28"/>
        <end position="47"/>
    </location>
</feature>
<dbReference type="InterPro" id="IPR055354">
    <property type="entry name" value="DUF7507"/>
</dbReference>
<dbReference type="SUPFAM" id="SSF49299">
    <property type="entry name" value="PKD domain"/>
    <property type="match status" value="1"/>
</dbReference>
<dbReference type="PROSITE" id="PS50093">
    <property type="entry name" value="PKD"/>
    <property type="match status" value="1"/>
</dbReference>
<dbReference type="Pfam" id="PF18911">
    <property type="entry name" value="PKD_4"/>
    <property type="match status" value="1"/>
</dbReference>
<keyword evidence="1" id="KW-0812">Transmembrane</keyword>
<sequence length="477" mass="50730">MDNLSNCQTNPRPPKSGFFKGLMRDTGFVRQVMLWLFLIFFFVQGAVRAQNSTIISPTTPFLIDPANPPACPQNNLQVVAVEFRYKGGGVILPGDLDGTPLGTPIEGEIWATFDVSGNGYNLHVQYDLYINDVLQGGTQAKCIVYEDQLGNTINIENGDQLRVSDFTWNYGDKIEIKNIYQTWKTGKADSDDKSCPPTAGNAQCDFKGPGFIVKTPLVANFDYSTSCENFDVSFTDKSTGGEVGSYTWSWNFGDGSTSNLQNPTHTYAAAGSYEVTLTVDDPVSSPKTITKTVIVNTCSISLEKNGTYSDFNNDGIQNSGDKITYVFTIENTGTVSISGISLIDPKVSVSGGPIASLAPGVVDNSTFTATYVLTQADIDAGTFTNTATVSGTALGTTVSAIDDDIQSLTQTPALTLDKQIKSGSPYDAVGDIITYDYVITNSGNVTLAGPFSVSDDKIAGIAPVNGPLAPGASVTAT</sequence>
<name>A0A418PVH6_9BACT</name>
<dbReference type="Gene3D" id="2.60.40.10">
    <property type="entry name" value="Immunoglobulins"/>
    <property type="match status" value="1"/>
</dbReference>
<dbReference type="InterPro" id="IPR035986">
    <property type="entry name" value="PKD_dom_sf"/>
</dbReference>
<comment type="caution">
    <text evidence="4">The sequence shown here is derived from an EMBL/GenBank/DDBJ whole genome shotgun (WGS) entry which is preliminary data.</text>
</comment>
<feature type="domain" description="PKD" evidence="2">
    <location>
        <begin position="215"/>
        <end position="295"/>
    </location>
</feature>
<dbReference type="Pfam" id="PF24346">
    <property type="entry name" value="DUF7507"/>
    <property type="match status" value="2"/>
</dbReference>
<feature type="domain" description="MSP" evidence="3">
    <location>
        <begin position="407"/>
        <end position="477"/>
    </location>
</feature>
<evidence type="ECO:0000313" key="4">
    <source>
        <dbReference type="EMBL" id="RIW18121.1"/>
    </source>
</evidence>
<reference evidence="4 5" key="1">
    <citation type="submission" date="2018-09" db="EMBL/GenBank/DDBJ databases">
        <authorList>
            <person name="Wang X."/>
            <person name="Du Z."/>
        </authorList>
    </citation>
    <scope>NUCLEOTIDE SEQUENCE [LARGE SCALE GENOMIC DNA]</scope>
    <source>
        <strain evidence="4 5">N3</strain>
    </source>
</reference>
<evidence type="ECO:0000256" key="1">
    <source>
        <dbReference type="SAM" id="Phobius"/>
    </source>
</evidence>
<accession>A0A418PVH6</accession>
<protein>
    <submittedName>
        <fullName evidence="4">PKD domain-containing protein</fullName>
    </submittedName>
</protein>
<dbReference type="EMBL" id="QXML01000001">
    <property type="protein sequence ID" value="RIW18121.1"/>
    <property type="molecule type" value="Genomic_DNA"/>
</dbReference>
<dbReference type="Proteomes" id="UP000283522">
    <property type="component" value="Unassembled WGS sequence"/>
</dbReference>
<organism evidence="4 5">
    <name type="scientific">Algoriphagus lacus</name>
    <dbReference type="NCBI Taxonomy" id="2056311"/>
    <lineage>
        <taxon>Bacteria</taxon>
        <taxon>Pseudomonadati</taxon>
        <taxon>Bacteroidota</taxon>
        <taxon>Cytophagia</taxon>
        <taxon>Cytophagales</taxon>
        <taxon>Cyclobacteriaceae</taxon>
        <taxon>Algoriphagus</taxon>
    </lineage>
</organism>
<dbReference type="PROSITE" id="PS50202">
    <property type="entry name" value="MSP"/>
    <property type="match status" value="1"/>
</dbReference>
<dbReference type="RefSeq" id="WP_119475599.1">
    <property type="nucleotide sequence ID" value="NZ_QXML01000001.1"/>
</dbReference>